<proteinExistence type="inferred from homology"/>
<name>A0A3A1YSI8_9BURK</name>
<keyword evidence="6" id="KW-0238">DNA-binding</keyword>
<evidence type="ECO:0000256" key="1">
    <source>
        <dbReference type="ARBA" id="ARBA00008136"/>
    </source>
</evidence>
<evidence type="ECO:0000313" key="9">
    <source>
        <dbReference type="EMBL" id="RIY40471.1"/>
    </source>
</evidence>
<evidence type="ECO:0000256" key="7">
    <source>
        <dbReference type="ARBA" id="ARBA00023239"/>
    </source>
</evidence>
<evidence type="ECO:0000313" key="10">
    <source>
        <dbReference type="Proteomes" id="UP000266206"/>
    </source>
</evidence>
<keyword evidence="4 8" id="KW-0378">Hydrolase</keyword>
<reference evidence="9 10" key="1">
    <citation type="submission" date="2017-08" db="EMBL/GenBank/DDBJ databases">
        <title>Pusillimonas indicus sp. nov., a member of the family Alcaligenaceae isolated from surface seawater.</title>
        <authorList>
            <person name="Li J."/>
        </authorList>
    </citation>
    <scope>NUCLEOTIDE SEQUENCE [LARGE SCALE GENOMIC DNA]</scope>
    <source>
        <strain evidence="9 10">L52-1-41</strain>
    </source>
</reference>
<gene>
    <name evidence="9" type="ORF">CJP73_10050</name>
</gene>
<evidence type="ECO:0000256" key="6">
    <source>
        <dbReference type="ARBA" id="ARBA00023125"/>
    </source>
</evidence>
<dbReference type="AlphaFoldDB" id="A0A3A1YSI8"/>
<dbReference type="GO" id="GO:0008233">
    <property type="term" value="F:peptidase activity"/>
    <property type="evidence" value="ECO:0007669"/>
    <property type="project" value="UniProtKB-KW"/>
</dbReference>
<dbReference type="Pfam" id="PF02586">
    <property type="entry name" value="SRAP"/>
    <property type="match status" value="1"/>
</dbReference>
<protein>
    <recommendedName>
        <fullName evidence="8">Abasic site processing protein</fullName>
        <ecNumber evidence="8">3.4.-.-</ecNumber>
    </recommendedName>
</protein>
<dbReference type="InterPro" id="IPR003738">
    <property type="entry name" value="SRAP"/>
</dbReference>
<dbReference type="EMBL" id="NQYH01000008">
    <property type="protein sequence ID" value="RIY40471.1"/>
    <property type="molecule type" value="Genomic_DNA"/>
</dbReference>
<dbReference type="PANTHER" id="PTHR13604">
    <property type="entry name" value="DC12-RELATED"/>
    <property type="match status" value="1"/>
</dbReference>
<dbReference type="SUPFAM" id="SSF143081">
    <property type="entry name" value="BB1717-like"/>
    <property type="match status" value="1"/>
</dbReference>
<organism evidence="9 10">
    <name type="scientific">Neopusillimonas maritima</name>
    <dbReference type="NCBI Taxonomy" id="2026239"/>
    <lineage>
        <taxon>Bacteria</taxon>
        <taxon>Pseudomonadati</taxon>
        <taxon>Pseudomonadota</taxon>
        <taxon>Betaproteobacteria</taxon>
        <taxon>Burkholderiales</taxon>
        <taxon>Alcaligenaceae</taxon>
        <taxon>Neopusillimonas</taxon>
    </lineage>
</organism>
<dbReference type="Gene3D" id="3.90.1680.10">
    <property type="entry name" value="SOS response associated peptidase-like"/>
    <property type="match status" value="1"/>
</dbReference>
<evidence type="ECO:0000256" key="4">
    <source>
        <dbReference type="ARBA" id="ARBA00022801"/>
    </source>
</evidence>
<dbReference type="GO" id="GO:0003697">
    <property type="term" value="F:single-stranded DNA binding"/>
    <property type="evidence" value="ECO:0007669"/>
    <property type="project" value="InterPro"/>
</dbReference>
<dbReference type="GO" id="GO:0006508">
    <property type="term" value="P:proteolysis"/>
    <property type="evidence" value="ECO:0007669"/>
    <property type="project" value="UniProtKB-KW"/>
</dbReference>
<dbReference type="GO" id="GO:0106300">
    <property type="term" value="P:protein-DNA covalent cross-linking repair"/>
    <property type="evidence" value="ECO:0007669"/>
    <property type="project" value="InterPro"/>
</dbReference>
<dbReference type="EC" id="3.4.-.-" evidence="8"/>
<dbReference type="InterPro" id="IPR036590">
    <property type="entry name" value="SRAP-like"/>
</dbReference>
<comment type="caution">
    <text evidence="9">The sequence shown here is derived from an EMBL/GenBank/DDBJ whole genome shotgun (WGS) entry which is preliminary data.</text>
</comment>
<dbReference type="Proteomes" id="UP000266206">
    <property type="component" value="Unassembled WGS sequence"/>
</dbReference>
<dbReference type="GO" id="GO:0016829">
    <property type="term" value="F:lyase activity"/>
    <property type="evidence" value="ECO:0007669"/>
    <property type="project" value="UniProtKB-KW"/>
</dbReference>
<keyword evidence="5" id="KW-0190">Covalent protein-DNA linkage</keyword>
<keyword evidence="2 8" id="KW-0645">Protease</keyword>
<evidence type="ECO:0000256" key="2">
    <source>
        <dbReference type="ARBA" id="ARBA00022670"/>
    </source>
</evidence>
<accession>A0A3A1YSI8</accession>
<dbReference type="OrthoDB" id="6192129at2"/>
<evidence type="ECO:0000256" key="5">
    <source>
        <dbReference type="ARBA" id="ARBA00023124"/>
    </source>
</evidence>
<comment type="similarity">
    <text evidence="1 8">Belongs to the SOS response-associated peptidase family.</text>
</comment>
<sequence length="219" mass="25072">MFGRIRQAREVHEYGETLRTNMRKILNDGLKCNVSPGTRPIVFHRIGDGAEQFDRLFWGYKPSWYKRGPASNARLDTVLKGSPFWKPLLTRRNIVPADGWYEWTGEKGDKQPWYISPKDGAPVLMAGITAWEPGKDVLAETGFEIITDDAAGGMVDIHDRRPICLKPDDALDWINRELSVKQALEILSIPRSESAFQWWKVTRKMGNSRYQLPDSNEPI</sequence>
<evidence type="ECO:0000256" key="3">
    <source>
        <dbReference type="ARBA" id="ARBA00022763"/>
    </source>
</evidence>
<dbReference type="RefSeq" id="WP_119516331.1">
    <property type="nucleotide sequence ID" value="NZ_NQYH01000008.1"/>
</dbReference>
<keyword evidence="3" id="KW-0227">DNA damage</keyword>
<evidence type="ECO:0000256" key="8">
    <source>
        <dbReference type="RuleBase" id="RU364100"/>
    </source>
</evidence>
<keyword evidence="7" id="KW-0456">Lyase</keyword>
<dbReference type="PANTHER" id="PTHR13604:SF0">
    <property type="entry name" value="ABASIC SITE PROCESSING PROTEIN HMCES"/>
    <property type="match status" value="1"/>
</dbReference>